<dbReference type="EMBL" id="CAJOBI010197653">
    <property type="protein sequence ID" value="CAF4981320.1"/>
    <property type="molecule type" value="Genomic_DNA"/>
</dbReference>
<evidence type="ECO:0000313" key="3">
    <source>
        <dbReference type="EMBL" id="CAF4981320.1"/>
    </source>
</evidence>
<proteinExistence type="predicted"/>
<dbReference type="Proteomes" id="UP000676336">
    <property type="component" value="Unassembled WGS sequence"/>
</dbReference>
<feature type="non-terminal residue" evidence="3">
    <location>
        <position position="80"/>
    </location>
</feature>
<accession>A0A8S3D9U9</accession>
<reference evidence="3" key="1">
    <citation type="submission" date="2021-02" db="EMBL/GenBank/DDBJ databases">
        <authorList>
            <person name="Nowell W R."/>
        </authorList>
    </citation>
    <scope>NUCLEOTIDE SEQUENCE</scope>
</reference>
<name>A0A8S3D9U9_9BILA</name>
<evidence type="ECO:0000313" key="2">
    <source>
        <dbReference type="EMBL" id="CAF4566244.1"/>
    </source>
</evidence>
<organism evidence="3 4">
    <name type="scientific">Rotaria magnacalcarata</name>
    <dbReference type="NCBI Taxonomy" id="392030"/>
    <lineage>
        <taxon>Eukaryota</taxon>
        <taxon>Metazoa</taxon>
        <taxon>Spiralia</taxon>
        <taxon>Gnathifera</taxon>
        <taxon>Rotifera</taxon>
        <taxon>Eurotatoria</taxon>
        <taxon>Bdelloidea</taxon>
        <taxon>Philodinida</taxon>
        <taxon>Philodinidae</taxon>
        <taxon>Rotaria</taxon>
    </lineage>
</organism>
<feature type="non-terminal residue" evidence="3">
    <location>
        <position position="1"/>
    </location>
</feature>
<feature type="region of interest" description="Disordered" evidence="1">
    <location>
        <begin position="1"/>
        <end position="46"/>
    </location>
</feature>
<sequence length="80" mass="9361">ENNKSVSSEKNNEQKSIENDDEEEDDEIIVDENQNDDNNEKEKINSRIQNNNLRCRQCDYEADDLSDLLIHRKGHASIKN</sequence>
<protein>
    <recommendedName>
        <fullName evidence="5">C2H2-type domain-containing protein</fullName>
    </recommendedName>
</protein>
<evidence type="ECO:0008006" key="5">
    <source>
        <dbReference type="Google" id="ProtNLM"/>
    </source>
</evidence>
<feature type="compositionally biased region" description="Acidic residues" evidence="1">
    <location>
        <begin position="19"/>
        <end position="37"/>
    </location>
</feature>
<evidence type="ECO:0000256" key="1">
    <source>
        <dbReference type="SAM" id="MobiDB-lite"/>
    </source>
</evidence>
<comment type="caution">
    <text evidence="3">The sequence shown here is derived from an EMBL/GenBank/DDBJ whole genome shotgun (WGS) entry which is preliminary data.</text>
</comment>
<gene>
    <name evidence="2" type="ORF">SMN809_LOCUS37661</name>
    <name evidence="3" type="ORF">SMN809_LOCUS55739</name>
</gene>
<dbReference type="AlphaFoldDB" id="A0A8S3D9U9"/>
<dbReference type="EMBL" id="CAJOBI010096220">
    <property type="protein sequence ID" value="CAF4566244.1"/>
    <property type="molecule type" value="Genomic_DNA"/>
</dbReference>
<evidence type="ECO:0000313" key="4">
    <source>
        <dbReference type="Proteomes" id="UP000676336"/>
    </source>
</evidence>